<keyword evidence="5 6" id="KW-0472">Membrane</keyword>
<accession>W4QUZ5</accession>
<comment type="caution">
    <text evidence="7">The sequence shown here is derived from an EMBL/GenBank/DDBJ whole genome shotgun (WGS) entry which is preliminary data.</text>
</comment>
<feature type="transmembrane region" description="Helical" evidence="6">
    <location>
        <begin position="380"/>
        <end position="399"/>
    </location>
</feature>
<keyword evidence="3 6" id="KW-0812">Transmembrane</keyword>
<dbReference type="PIRSF" id="PIRSF038958">
    <property type="entry name" value="PG_synth_SpoVB"/>
    <property type="match status" value="1"/>
</dbReference>
<dbReference type="Proteomes" id="UP000018896">
    <property type="component" value="Unassembled WGS sequence"/>
</dbReference>
<dbReference type="OrthoDB" id="9775950at2"/>
<feature type="transmembrane region" description="Helical" evidence="6">
    <location>
        <begin position="439"/>
        <end position="457"/>
    </location>
</feature>
<evidence type="ECO:0000256" key="4">
    <source>
        <dbReference type="ARBA" id="ARBA00022989"/>
    </source>
</evidence>
<feature type="transmembrane region" description="Helical" evidence="6">
    <location>
        <begin position="406"/>
        <end position="427"/>
    </location>
</feature>
<sequence>MSDAKLLRGTLVLTAATYISKMLGLIYVIPFTAIVGQTGNALYQFGFIPYTVLLSLATLGVPLAVSKFVSKYQSMGDYQIGYRLLKTGILFMAVNGVIAFLVLYVSAPLIASWIVIDPNELKGNSMEDVIFTIRMVSVALLIVPIMAIIRGFFQGHQSMGPTAVSQVIEQIVRIIFILLAVYFIIYVKDGSLGLAVGIATLGAFFGAGAGMIVLLWYWIKRKSLILNEVKSSTVTHTLSLKEMYKEVIGYAIPLSFIGLAIPLFQLVDLFTVTNALSKSGLMAEGEPVTFFAIFSSTAHKLILIPMALATAFSITLVPTITKSFILNDRKALQQQITKTFRIILFFTVPAIVGLSTLSYPVFSFFYWPNEVEMGGMVLRYYAPIALFFSLFAVSGAILQGINKQRFAVIALVCGLIVKLSLNYILLYQWGPLGGIFSTYLGYALSIAIMLWAIRRYAGYQFNELFKETTSVFVFSTIMGLYAWIVMIYTQHHFPIVNWTSAAIVLSSSVLVGFSIYILLGYRFGVIQSVLGNRSRQQSFNSKQNED</sequence>
<feature type="transmembrane region" description="Helical" evidence="6">
    <location>
        <begin position="342"/>
        <end position="368"/>
    </location>
</feature>
<feature type="transmembrane region" description="Helical" evidence="6">
    <location>
        <begin position="495"/>
        <end position="519"/>
    </location>
</feature>
<proteinExistence type="predicted"/>
<evidence type="ECO:0000256" key="3">
    <source>
        <dbReference type="ARBA" id="ARBA00022692"/>
    </source>
</evidence>
<evidence type="ECO:0000256" key="1">
    <source>
        <dbReference type="ARBA" id="ARBA00004651"/>
    </source>
</evidence>
<dbReference type="PANTHER" id="PTHR30250">
    <property type="entry name" value="PST FAMILY PREDICTED COLANIC ACID TRANSPORTER"/>
    <property type="match status" value="1"/>
</dbReference>
<feature type="transmembrane region" description="Helical" evidence="6">
    <location>
        <begin position="47"/>
        <end position="69"/>
    </location>
</feature>
<dbReference type="InterPro" id="IPR050833">
    <property type="entry name" value="Poly_Biosynth_Transport"/>
</dbReference>
<keyword evidence="4 6" id="KW-1133">Transmembrane helix</keyword>
<protein>
    <submittedName>
        <fullName evidence="7">Membrane protein</fullName>
    </submittedName>
</protein>
<organism evidence="7 8">
    <name type="scientific">Halalkalibacter akibai (strain ATCC 43226 / DSM 21942 / CIP 109018 / JCM 9157 / 1139)</name>
    <name type="common">Bacillus akibai</name>
    <dbReference type="NCBI Taxonomy" id="1236973"/>
    <lineage>
        <taxon>Bacteria</taxon>
        <taxon>Bacillati</taxon>
        <taxon>Bacillota</taxon>
        <taxon>Bacilli</taxon>
        <taxon>Bacillales</taxon>
        <taxon>Bacillaceae</taxon>
        <taxon>Halalkalibacter</taxon>
    </lineage>
</organism>
<comment type="subcellular location">
    <subcellularLocation>
        <location evidence="1">Cell membrane</location>
        <topology evidence="1">Multi-pass membrane protein</topology>
    </subcellularLocation>
</comment>
<evidence type="ECO:0000313" key="8">
    <source>
        <dbReference type="Proteomes" id="UP000018896"/>
    </source>
</evidence>
<evidence type="ECO:0000256" key="5">
    <source>
        <dbReference type="ARBA" id="ARBA00023136"/>
    </source>
</evidence>
<dbReference type="EMBL" id="BAUV01000015">
    <property type="protein sequence ID" value="GAE35159.1"/>
    <property type="molecule type" value="Genomic_DNA"/>
</dbReference>
<feature type="transmembrane region" description="Helical" evidence="6">
    <location>
        <begin position="89"/>
        <end position="116"/>
    </location>
</feature>
<evidence type="ECO:0000256" key="2">
    <source>
        <dbReference type="ARBA" id="ARBA00022475"/>
    </source>
</evidence>
<dbReference type="PANTHER" id="PTHR30250:SF21">
    <property type="entry name" value="LIPID II FLIPPASE MURJ"/>
    <property type="match status" value="1"/>
</dbReference>
<keyword evidence="8" id="KW-1185">Reference proteome</keyword>
<dbReference type="GO" id="GO:0005886">
    <property type="term" value="C:plasma membrane"/>
    <property type="evidence" value="ECO:0007669"/>
    <property type="project" value="UniProtKB-SubCell"/>
</dbReference>
<gene>
    <name evidence="7" type="ORF">JCM9157_2254</name>
</gene>
<dbReference type="InterPro" id="IPR002797">
    <property type="entry name" value="Polysacc_synth"/>
</dbReference>
<dbReference type="AlphaFoldDB" id="W4QUZ5"/>
<name>W4QUZ5_HALA3</name>
<feature type="transmembrane region" description="Helical" evidence="6">
    <location>
        <begin position="469"/>
        <end position="489"/>
    </location>
</feature>
<keyword evidence="2" id="KW-1003">Cell membrane</keyword>
<feature type="transmembrane region" description="Helical" evidence="6">
    <location>
        <begin position="170"/>
        <end position="187"/>
    </location>
</feature>
<dbReference type="CDD" id="cd13124">
    <property type="entry name" value="MATE_SpoVB_like"/>
    <property type="match status" value="1"/>
</dbReference>
<feature type="transmembrane region" description="Helical" evidence="6">
    <location>
        <begin position="247"/>
        <end position="267"/>
    </location>
</feature>
<dbReference type="RefSeq" id="WP_035664442.1">
    <property type="nucleotide sequence ID" value="NZ_BAUV01000015.1"/>
</dbReference>
<feature type="transmembrane region" description="Helical" evidence="6">
    <location>
        <begin position="128"/>
        <end position="149"/>
    </location>
</feature>
<evidence type="ECO:0000313" key="7">
    <source>
        <dbReference type="EMBL" id="GAE35159.1"/>
    </source>
</evidence>
<reference evidence="7 8" key="1">
    <citation type="journal article" date="2014" name="Genome Announc.">
        <title>Draft Genome Sequences of Three Alkaliphilic Bacillus Strains, Bacillus wakoensis JCM 9140T, Bacillus akibai JCM 9157T, and Bacillus hemicellulosilyticus JCM 9152T.</title>
        <authorList>
            <person name="Yuki M."/>
            <person name="Oshima K."/>
            <person name="Suda W."/>
            <person name="Oshida Y."/>
            <person name="Kitamura K."/>
            <person name="Iida T."/>
            <person name="Hattori M."/>
            <person name="Ohkuma M."/>
        </authorList>
    </citation>
    <scope>NUCLEOTIDE SEQUENCE [LARGE SCALE GENOMIC DNA]</scope>
    <source>
        <strain evidence="7 8">JCM 9157</strain>
    </source>
</reference>
<dbReference type="Pfam" id="PF01943">
    <property type="entry name" value="Polysacc_synt"/>
    <property type="match status" value="1"/>
</dbReference>
<feature type="transmembrane region" description="Helical" evidence="6">
    <location>
        <begin position="12"/>
        <end position="35"/>
    </location>
</feature>
<dbReference type="eggNOG" id="COG2244">
    <property type="taxonomic scope" value="Bacteria"/>
</dbReference>
<feature type="transmembrane region" description="Helical" evidence="6">
    <location>
        <begin position="301"/>
        <end position="321"/>
    </location>
</feature>
<dbReference type="STRING" id="1236973.JCM9157_2254"/>
<dbReference type="InterPro" id="IPR024923">
    <property type="entry name" value="PG_synth_SpoVB"/>
</dbReference>
<feature type="transmembrane region" description="Helical" evidence="6">
    <location>
        <begin position="193"/>
        <end position="219"/>
    </location>
</feature>
<evidence type="ECO:0000256" key="6">
    <source>
        <dbReference type="SAM" id="Phobius"/>
    </source>
</evidence>